<sequence>MLVTLLIWHIYREGTSRGFVEIDPGYMLLDPGEASGYYYSGCYLVDFDFNTAPLWFMQRAMSMEPIPIHKAKDLYLALREWVPDFRSLDLEQLGIWE</sequence>
<protein>
    <submittedName>
        <fullName evidence="1">Uncharacterized protein</fullName>
    </submittedName>
</protein>
<reference evidence="2" key="1">
    <citation type="journal article" date="2019" name="Int. J. Syst. Evol. Microbiol.">
        <title>The Global Catalogue of Microorganisms (GCM) 10K type strain sequencing project: providing services to taxonomists for standard genome sequencing and annotation.</title>
        <authorList>
            <consortium name="The Broad Institute Genomics Platform"/>
            <consortium name="The Broad Institute Genome Sequencing Center for Infectious Disease"/>
            <person name="Wu L."/>
            <person name="Ma J."/>
        </authorList>
    </citation>
    <scope>NUCLEOTIDE SEQUENCE [LARGE SCALE GENOMIC DNA]</scope>
    <source>
        <strain evidence="2">JCM 17304</strain>
    </source>
</reference>
<proteinExistence type="predicted"/>
<accession>A0ABP7WYU8</accession>
<name>A0ABP7WYU8_9GAMM</name>
<gene>
    <name evidence="1" type="ORF">GCM10022414_27310</name>
</gene>
<dbReference type="EMBL" id="BAABDM010000005">
    <property type="protein sequence ID" value="GAA4100358.1"/>
    <property type="molecule type" value="Genomic_DNA"/>
</dbReference>
<dbReference type="Proteomes" id="UP001500392">
    <property type="component" value="Unassembled WGS sequence"/>
</dbReference>
<evidence type="ECO:0000313" key="1">
    <source>
        <dbReference type="EMBL" id="GAA4100358.1"/>
    </source>
</evidence>
<organism evidence="1 2">
    <name type="scientific">Zhongshania borealis</name>
    <dbReference type="NCBI Taxonomy" id="889488"/>
    <lineage>
        <taxon>Bacteria</taxon>
        <taxon>Pseudomonadati</taxon>
        <taxon>Pseudomonadota</taxon>
        <taxon>Gammaproteobacteria</taxon>
        <taxon>Cellvibrionales</taxon>
        <taxon>Spongiibacteraceae</taxon>
        <taxon>Zhongshania</taxon>
    </lineage>
</organism>
<dbReference type="RefSeq" id="WP_344936966.1">
    <property type="nucleotide sequence ID" value="NZ_BAABDM010000005.1"/>
</dbReference>
<comment type="caution">
    <text evidence="1">The sequence shown here is derived from an EMBL/GenBank/DDBJ whole genome shotgun (WGS) entry which is preliminary data.</text>
</comment>
<keyword evidence="2" id="KW-1185">Reference proteome</keyword>
<evidence type="ECO:0000313" key="2">
    <source>
        <dbReference type="Proteomes" id="UP001500392"/>
    </source>
</evidence>